<dbReference type="Pfam" id="PF01638">
    <property type="entry name" value="HxlR"/>
    <property type="match status" value="1"/>
</dbReference>
<dbReference type="GO" id="GO:0003677">
    <property type="term" value="F:DNA binding"/>
    <property type="evidence" value="ECO:0007669"/>
    <property type="project" value="UniProtKB-KW"/>
</dbReference>
<keyword evidence="1" id="KW-0805">Transcription regulation</keyword>
<dbReference type="InterPro" id="IPR011991">
    <property type="entry name" value="ArsR-like_HTH"/>
</dbReference>
<dbReference type="AlphaFoldDB" id="A0A1E3L3M3"/>
<organism evidence="5 6">
    <name type="scientific">Paenibacillus nuruki</name>
    <dbReference type="NCBI Taxonomy" id="1886670"/>
    <lineage>
        <taxon>Bacteria</taxon>
        <taxon>Bacillati</taxon>
        <taxon>Bacillota</taxon>
        <taxon>Bacilli</taxon>
        <taxon>Bacillales</taxon>
        <taxon>Paenibacillaceae</taxon>
        <taxon>Paenibacillus</taxon>
    </lineage>
</organism>
<reference evidence="5 6" key="1">
    <citation type="submission" date="2016-08" db="EMBL/GenBank/DDBJ databases">
        <title>Genome sequencing of Paenibacillus sp. TI45-13ar, isolated from Korean traditional nuruk.</title>
        <authorList>
            <person name="Kim S.-J."/>
        </authorList>
    </citation>
    <scope>NUCLEOTIDE SEQUENCE [LARGE SCALE GENOMIC DNA]</scope>
    <source>
        <strain evidence="5 6">TI45-13ar</strain>
    </source>
</reference>
<keyword evidence="6" id="KW-1185">Reference proteome</keyword>
<dbReference type="RefSeq" id="WP_069327585.1">
    <property type="nucleotide sequence ID" value="NZ_MDER01000038.1"/>
</dbReference>
<keyword evidence="2" id="KW-0238">DNA-binding</keyword>
<dbReference type="STRING" id="1886670.PTI45_02159"/>
<keyword evidence="3" id="KW-0804">Transcription</keyword>
<gene>
    <name evidence="5" type="ORF">PTI45_02159</name>
</gene>
<dbReference type="PANTHER" id="PTHR33204">
    <property type="entry name" value="TRANSCRIPTIONAL REGULATOR, MARR FAMILY"/>
    <property type="match status" value="1"/>
</dbReference>
<accession>A0A1E3L3M3</accession>
<dbReference type="PANTHER" id="PTHR33204:SF38">
    <property type="entry name" value="HTH-TYPE TRANSCRIPTIONAL ACTIVATOR HXLR"/>
    <property type="match status" value="1"/>
</dbReference>
<dbReference type="SUPFAM" id="SSF46785">
    <property type="entry name" value="Winged helix' DNA-binding domain"/>
    <property type="match status" value="1"/>
</dbReference>
<dbReference type="PROSITE" id="PS51118">
    <property type="entry name" value="HTH_HXLR"/>
    <property type="match status" value="1"/>
</dbReference>
<evidence type="ECO:0000259" key="4">
    <source>
        <dbReference type="PROSITE" id="PS51118"/>
    </source>
</evidence>
<evidence type="ECO:0000313" key="5">
    <source>
        <dbReference type="EMBL" id="ODP28409.1"/>
    </source>
</evidence>
<name>A0A1E3L3M3_9BACL</name>
<dbReference type="Gene3D" id="1.10.10.10">
    <property type="entry name" value="Winged helix-like DNA-binding domain superfamily/Winged helix DNA-binding domain"/>
    <property type="match status" value="1"/>
</dbReference>
<evidence type="ECO:0000256" key="3">
    <source>
        <dbReference type="ARBA" id="ARBA00023163"/>
    </source>
</evidence>
<dbReference type="InterPro" id="IPR036388">
    <property type="entry name" value="WH-like_DNA-bd_sf"/>
</dbReference>
<sequence>MRVCKDGFQREFIEDKSDMYTIAFTQNILSGRWKYFILWYLKGHTRRYSDIKAFLGDLSQGSLSKQLRELEKDGVIERKVYPVVPPKVEYSLTEKGTKLMPILDAMETFGKAYGEQPDDTSLV</sequence>
<comment type="caution">
    <text evidence="5">The sequence shown here is derived from an EMBL/GenBank/DDBJ whole genome shotgun (WGS) entry which is preliminary data.</text>
</comment>
<dbReference type="Proteomes" id="UP000094578">
    <property type="component" value="Unassembled WGS sequence"/>
</dbReference>
<dbReference type="EMBL" id="MDER01000038">
    <property type="protein sequence ID" value="ODP28409.1"/>
    <property type="molecule type" value="Genomic_DNA"/>
</dbReference>
<evidence type="ECO:0000256" key="2">
    <source>
        <dbReference type="ARBA" id="ARBA00023125"/>
    </source>
</evidence>
<dbReference type="CDD" id="cd00090">
    <property type="entry name" value="HTH_ARSR"/>
    <property type="match status" value="1"/>
</dbReference>
<proteinExistence type="predicted"/>
<dbReference type="InterPro" id="IPR002577">
    <property type="entry name" value="HTH_HxlR"/>
</dbReference>
<dbReference type="InterPro" id="IPR036390">
    <property type="entry name" value="WH_DNA-bd_sf"/>
</dbReference>
<protein>
    <submittedName>
        <fullName evidence="5">Putative HTH-type transcriptional regulator YdeP</fullName>
    </submittedName>
</protein>
<evidence type="ECO:0000313" key="6">
    <source>
        <dbReference type="Proteomes" id="UP000094578"/>
    </source>
</evidence>
<evidence type="ECO:0000256" key="1">
    <source>
        <dbReference type="ARBA" id="ARBA00023015"/>
    </source>
</evidence>
<feature type="domain" description="HTH hxlR-type" evidence="4">
    <location>
        <begin position="20"/>
        <end position="118"/>
    </location>
</feature>